<dbReference type="Proteomes" id="UP000002417">
    <property type="component" value="Plasmid pXAUT01"/>
</dbReference>
<dbReference type="InterPro" id="IPR047653">
    <property type="entry name" value="Tn3-like_transpos"/>
</dbReference>
<dbReference type="NCBIfam" id="NF033527">
    <property type="entry name" value="transpos_Tn3"/>
    <property type="match status" value="1"/>
</dbReference>
<gene>
    <name evidence="7" type="ordered locus">Xaut_4894</name>
</gene>
<protein>
    <submittedName>
        <fullName evidence="7">Transposase Tn3 family protein</fullName>
    </submittedName>
</protein>
<dbReference type="Pfam" id="PF01526">
    <property type="entry name" value="DDE_Tnp_Tn3"/>
    <property type="match status" value="1"/>
</dbReference>
<comment type="similarity">
    <text evidence="1">Belongs to the transposase 7 family.</text>
</comment>
<evidence type="ECO:0000256" key="2">
    <source>
        <dbReference type="ARBA" id="ARBA00022578"/>
    </source>
</evidence>
<sequence length="999" mass="112449">MGKRRLLKVQDRQRLFDIPTDEDGLIRHYSLSSADRLEIGLCRREHNRLGFAVQLCLMRYPGRVLATDETPPRAMLEYVAEQIGADAGKFALYARREETRRDHIARLMVYLAARSATGQDRRAALLAAIQAATMSDDGGAIASATVAMFRERGSLLPAIDTIERIGLAARAIARRRAERALIEEISVDTLQSLDKLLEVDPAIGQTRFHWLRSAPDAPGTSNLVGLTERIAFLRELEIDPRLQIRISSGRWDQMIREGNATPAWLANDFNASRRHALIVAQIIKLGQKLTDDAVSMFIKLIGRLFSQANNRKKQRHMDCRPDTAKALRMFLDTITALQSANDYGRNALEVLDQEVGWHRLLRMKPELESMVDDNEASPLTLAVEQYATVNKYAGAFLQAFTFRSARRHDPLLAAIFLLKRLYAEKRRTLPDRVPVTHLSQVDRRLILGQEKPDRRLYEIATLAALRDRLRSADIWVDGSRSFRPIDEHLMPRSTFTILKDEDRLGLGVQEDGAAWLTEARQMLDFNLKRLAYRARSGRLEGVRLEAGTLIVTPTAGEVPAAAEELNAEISELYPLVEVPDLLREVHEWTGFADCFTHVRTGDTPRNVSAMLAGVLADATNLGPKRMASASKGISAHQISWMRAFHARSETYRAAQACVTDAHTRHPHSCLWGNGTTSSSDGQFFRASDRAAKRGDINLHYGSEPGSKFYSHLSDQYGYFSILPISPTESEAAYVLDGLFDQDTILEIQEHFTDTGGASDHVFGLFALIGKRFAPRLRNLKDRKFHTFEKGDAYPALSNHIGAPINTTLILDHWDDLLHLAASITTRAVVPSTILKKLSASPKESQLAKALRELGRIERSLFMTEWYSNSTLRRRCQAGLNKGEAAHKLKRAVFFHERGELRDRSFESQAFRASGLNLVVSAIVHWNTVYLDRAVKELKRAGRNIPESLLRHISPLSWEHINLTGIYTWDSEQHLPEGFRLLRLPAGLRRAAQRSCSVRP</sequence>
<evidence type="ECO:0000259" key="5">
    <source>
        <dbReference type="Pfam" id="PF01526"/>
    </source>
</evidence>
<evidence type="ECO:0000313" key="7">
    <source>
        <dbReference type="EMBL" id="ABS70102.1"/>
    </source>
</evidence>
<keyword evidence="7" id="KW-0614">Plasmid</keyword>
<dbReference type="GO" id="GO:0004803">
    <property type="term" value="F:transposase activity"/>
    <property type="evidence" value="ECO:0007669"/>
    <property type="project" value="InterPro"/>
</dbReference>
<evidence type="ECO:0000256" key="1">
    <source>
        <dbReference type="ARBA" id="ARBA00009402"/>
    </source>
</evidence>
<name>A7IQ06_XANP2</name>
<dbReference type="EMBL" id="CP000782">
    <property type="protein sequence ID" value="ABS70102.1"/>
    <property type="molecule type" value="Genomic_DNA"/>
</dbReference>
<organism evidence="7 8">
    <name type="scientific">Xanthobacter autotrophicus (strain ATCC BAA-1158 / Py2)</name>
    <dbReference type="NCBI Taxonomy" id="78245"/>
    <lineage>
        <taxon>Bacteria</taxon>
        <taxon>Pseudomonadati</taxon>
        <taxon>Pseudomonadota</taxon>
        <taxon>Alphaproteobacteria</taxon>
        <taxon>Hyphomicrobiales</taxon>
        <taxon>Xanthobacteraceae</taxon>
        <taxon>Xanthobacter</taxon>
    </lineage>
</organism>
<evidence type="ECO:0000256" key="4">
    <source>
        <dbReference type="ARBA" id="ARBA00023172"/>
    </source>
</evidence>
<evidence type="ECO:0000256" key="3">
    <source>
        <dbReference type="ARBA" id="ARBA00023125"/>
    </source>
</evidence>
<dbReference type="KEGG" id="xau:Xaut_4894"/>
<evidence type="ECO:0000259" key="6">
    <source>
        <dbReference type="Pfam" id="PF13700"/>
    </source>
</evidence>
<dbReference type="GO" id="GO:0006313">
    <property type="term" value="P:DNA transposition"/>
    <property type="evidence" value="ECO:0007669"/>
    <property type="project" value="InterPro"/>
</dbReference>
<dbReference type="eggNOG" id="COG4644">
    <property type="taxonomic scope" value="Bacteria"/>
</dbReference>
<dbReference type="GO" id="GO:0003677">
    <property type="term" value="F:DNA binding"/>
    <property type="evidence" value="ECO:0007669"/>
    <property type="project" value="UniProtKB-KW"/>
</dbReference>
<dbReference type="Pfam" id="PF13700">
    <property type="entry name" value="DUF4158"/>
    <property type="match status" value="1"/>
</dbReference>
<reference evidence="7 8" key="1">
    <citation type="submission" date="2007-07" db="EMBL/GenBank/DDBJ databases">
        <title>Complete sequence of plasmid pXAUT01 of Xanthobacter autotrophicus Py2.</title>
        <authorList>
            <consortium name="US DOE Joint Genome Institute"/>
            <person name="Copeland A."/>
            <person name="Lucas S."/>
            <person name="Lapidus A."/>
            <person name="Barry K."/>
            <person name="Glavina del Rio T."/>
            <person name="Hammon N."/>
            <person name="Israni S."/>
            <person name="Dalin E."/>
            <person name="Tice H."/>
            <person name="Pitluck S."/>
            <person name="Sims D."/>
            <person name="Brettin T."/>
            <person name="Bruce D."/>
            <person name="Detter J.C."/>
            <person name="Han C."/>
            <person name="Tapia R."/>
            <person name="Brainard J."/>
            <person name="Schmutz J."/>
            <person name="Larimer F."/>
            <person name="Land M."/>
            <person name="Hauser L."/>
            <person name="Kyrpides N."/>
            <person name="Kim E."/>
            <person name="Ensigns S.A."/>
            <person name="Richardson P."/>
        </authorList>
    </citation>
    <scope>NUCLEOTIDE SEQUENCE [LARGE SCALE GENOMIC DNA]</scope>
    <source>
        <strain evidence="8">ATCC BAA-1158 / Py2</strain>
        <plasmid evidence="8">Plasmid pXAUT01</plasmid>
    </source>
</reference>
<dbReference type="InterPro" id="IPR002513">
    <property type="entry name" value="Tn3_Tnp_DDE_dom"/>
</dbReference>
<evidence type="ECO:0000313" key="8">
    <source>
        <dbReference type="Proteomes" id="UP000002417"/>
    </source>
</evidence>
<feature type="domain" description="DUF4158" evidence="6">
    <location>
        <begin position="6"/>
        <end position="166"/>
    </location>
</feature>
<dbReference type="AlphaFoldDB" id="A7IQ06"/>
<keyword evidence="4" id="KW-0233">DNA recombination</keyword>
<dbReference type="HOGENOM" id="CLU_009098_1_0_5"/>
<dbReference type="OrthoDB" id="7281829at2"/>
<feature type="domain" description="Tn3 transposase DDE" evidence="5">
    <location>
        <begin position="580"/>
        <end position="966"/>
    </location>
</feature>
<proteinExistence type="inferred from homology"/>
<keyword evidence="8" id="KW-1185">Reference proteome</keyword>
<keyword evidence="3" id="KW-0238">DNA-binding</keyword>
<dbReference type="PhylomeDB" id="A7IQ06"/>
<geneLocation type="plasmid" evidence="7 8">
    <name>pXAUT01</name>
</geneLocation>
<dbReference type="InterPro" id="IPR025296">
    <property type="entry name" value="DUF4158"/>
</dbReference>
<accession>A7IQ06</accession>
<keyword evidence="2" id="KW-0815">Transposition</keyword>